<evidence type="ECO:0000256" key="2">
    <source>
        <dbReference type="ARBA" id="ARBA00005300"/>
    </source>
</evidence>
<dbReference type="GO" id="GO:0046872">
    <property type="term" value="F:metal ion binding"/>
    <property type="evidence" value="ECO:0007669"/>
    <property type="project" value="UniProtKB-KW"/>
</dbReference>
<evidence type="ECO:0000259" key="9">
    <source>
        <dbReference type="PROSITE" id="PS50879"/>
    </source>
</evidence>
<keyword evidence="7" id="KW-0378">Hydrolase</keyword>
<evidence type="ECO:0000256" key="6">
    <source>
        <dbReference type="ARBA" id="ARBA00022759"/>
    </source>
</evidence>
<evidence type="ECO:0000313" key="11">
    <source>
        <dbReference type="Proteomes" id="UP000696573"/>
    </source>
</evidence>
<gene>
    <name evidence="10" type="ORF">CRHIZ90672A_00011937</name>
</gene>
<comment type="caution">
    <text evidence="10">The sequence shown here is derived from an EMBL/GenBank/DDBJ whole genome shotgun (WGS) entry which is preliminary data.</text>
</comment>
<evidence type="ECO:0000256" key="1">
    <source>
        <dbReference type="ARBA" id="ARBA00000077"/>
    </source>
</evidence>
<dbReference type="Gene3D" id="3.30.420.10">
    <property type="entry name" value="Ribonuclease H-like superfamily/Ribonuclease H"/>
    <property type="match status" value="1"/>
</dbReference>
<evidence type="ECO:0000256" key="5">
    <source>
        <dbReference type="ARBA" id="ARBA00022723"/>
    </source>
</evidence>
<sequence>MPRGYYLGQGLIPLGEHSSDDDEGPCELPDGRIVCGPHGLTVCGKCCMDFSFMDELRDEADDDDYDDDYDDGDNDGEHSLQVEADQDMFDPSHSTRREYGSVFPTEFTEIGPPLELFQAERRRVGLGVNRYVHRNDPGKVLIMTDGACANNGAPNPKAGWAFVAGPGQVISARLETQGPFGDPGIQSSNRAELRAVIAALGFRVWAGEGFRHVVIATDSDYVVKGSTQWTRTWISNGWKTSSGADVKNKDLWEKLLCEVERHNDEDGLLIQMWHIPREYNTVADSRAKAATEVDEAPTRWTPVLGVAA</sequence>
<dbReference type="InterPro" id="IPR036397">
    <property type="entry name" value="RNaseH_sf"/>
</dbReference>
<dbReference type="Pfam" id="PF00075">
    <property type="entry name" value="RNase_H"/>
    <property type="match status" value="1"/>
</dbReference>
<organism evidence="10 11">
    <name type="scientific">Clonostachys rhizophaga</name>
    <dbReference type="NCBI Taxonomy" id="160324"/>
    <lineage>
        <taxon>Eukaryota</taxon>
        <taxon>Fungi</taxon>
        <taxon>Dikarya</taxon>
        <taxon>Ascomycota</taxon>
        <taxon>Pezizomycotina</taxon>
        <taxon>Sordariomycetes</taxon>
        <taxon>Hypocreomycetidae</taxon>
        <taxon>Hypocreales</taxon>
        <taxon>Bionectriaceae</taxon>
        <taxon>Clonostachys</taxon>
    </lineage>
</organism>
<proteinExistence type="inferred from homology"/>
<feature type="compositionally biased region" description="Acidic residues" evidence="8">
    <location>
        <begin position="59"/>
        <end position="74"/>
    </location>
</feature>
<dbReference type="InterPro" id="IPR002156">
    <property type="entry name" value="RNaseH_domain"/>
</dbReference>
<keyword evidence="5" id="KW-0479">Metal-binding</keyword>
<dbReference type="Proteomes" id="UP000696573">
    <property type="component" value="Unassembled WGS sequence"/>
</dbReference>
<dbReference type="GO" id="GO:0043137">
    <property type="term" value="P:DNA replication, removal of RNA primer"/>
    <property type="evidence" value="ECO:0007669"/>
    <property type="project" value="TreeGrafter"/>
</dbReference>
<accession>A0A9N9VEM4</accession>
<feature type="region of interest" description="Disordered" evidence="8">
    <location>
        <begin position="59"/>
        <end position="86"/>
    </location>
</feature>
<dbReference type="GO" id="GO:0004523">
    <property type="term" value="F:RNA-DNA hybrid ribonuclease activity"/>
    <property type="evidence" value="ECO:0007669"/>
    <property type="project" value="UniProtKB-EC"/>
</dbReference>
<dbReference type="InterPro" id="IPR050092">
    <property type="entry name" value="RNase_H"/>
</dbReference>
<dbReference type="PROSITE" id="PS50879">
    <property type="entry name" value="RNASE_H_1"/>
    <property type="match status" value="1"/>
</dbReference>
<dbReference type="PANTHER" id="PTHR10642">
    <property type="entry name" value="RIBONUCLEASE H1"/>
    <property type="match status" value="1"/>
</dbReference>
<evidence type="ECO:0000256" key="7">
    <source>
        <dbReference type="ARBA" id="ARBA00022801"/>
    </source>
</evidence>
<dbReference type="InterPro" id="IPR012337">
    <property type="entry name" value="RNaseH-like_sf"/>
</dbReference>
<comment type="catalytic activity">
    <reaction evidence="1">
        <text>Endonucleolytic cleavage to 5'-phosphomonoester.</text>
        <dbReference type="EC" id="3.1.26.4"/>
    </reaction>
</comment>
<evidence type="ECO:0000256" key="3">
    <source>
        <dbReference type="ARBA" id="ARBA00012180"/>
    </source>
</evidence>
<dbReference type="EC" id="3.1.26.4" evidence="3"/>
<dbReference type="EMBL" id="CABFNQ020000700">
    <property type="protein sequence ID" value="CAH0024752.1"/>
    <property type="molecule type" value="Genomic_DNA"/>
</dbReference>
<dbReference type="OrthoDB" id="407198at2759"/>
<evidence type="ECO:0000256" key="4">
    <source>
        <dbReference type="ARBA" id="ARBA00022722"/>
    </source>
</evidence>
<dbReference type="PANTHER" id="PTHR10642:SF26">
    <property type="entry name" value="RIBONUCLEASE H1"/>
    <property type="match status" value="1"/>
</dbReference>
<reference evidence="10" key="1">
    <citation type="submission" date="2021-10" db="EMBL/GenBank/DDBJ databases">
        <authorList>
            <person name="Piombo E."/>
        </authorList>
    </citation>
    <scope>NUCLEOTIDE SEQUENCE</scope>
</reference>
<keyword evidence="4" id="KW-0540">Nuclease</keyword>
<dbReference type="CDD" id="cd13934">
    <property type="entry name" value="RNase_H_Dikarya_like"/>
    <property type="match status" value="1"/>
</dbReference>
<dbReference type="GO" id="GO:0003676">
    <property type="term" value="F:nucleic acid binding"/>
    <property type="evidence" value="ECO:0007669"/>
    <property type="project" value="InterPro"/>
</dbReference>
<keyword evidence="6" id="KW-0255">Endonuclease</keyword>
<name>A0A9N9VEM4_9HYPO</name>
<evidence type="ECO:0000313" key="10">
    <source>
        <dbReference type="EMBL" id="CAH0024752.1"/>
    </source>
</evidence>
<protein>
    <recommendedName>
        <fullName evidence="3">ribonuclease H</fullName>
        <ecNumber evidence="3">3.1.26.4</ecNumber>
    </recommendedName>
</protein>
<evidence type="ECO:0000256" key="8">
    <source>
        <dbReference type="SAM" id="MobiDB-lite"/>
    </source>
</evidence>
<keyword evidence="11" id="KW-1185">Reference proteome</keyword>
<dbReference type="SUPFAM" id="SSF53098">
    <property type="entry name" value="Ribonuclease H-like"/>
    <property type="match status" value="1"/>
</dbReference>
<comment type="similarity">
    <text evidence="2">Belongs to the RNase H family.</text>
</comment>
<dbReference type="AlphaFoldDB" id="A0A9N9VEM4"/>
<feature type="domain" description="RNase H type-1" evidence="9">
    <location>
        <begin position="136"/>
        <end position="292"/>
    </location>
</feature>